<evidence type="ECO:0000256" key="7">
    <source>
        <dbReference type="PIRSR" id="PIRSR602403-1"/>
    </source>
</evidence>
<comment type="cofactor">
    <cofactor evidence="1 7">
        <name>heme</name>
        <dbReference type="ChEBI" id="CHEBI:30413"/>
    </cofactor>
</comment>
<organism evidence="10 11">
    <name type="scientific">Fusarium pseudograminearum (strain CS3096)</name>
    <name type="common">Wheat and barley crown-rot fungus</name>
    <dbReference type="NCBI Taxonomy" id="1028729"/>
    <lineage>
        <taxon>Eukaryota</taxon>
        <taxon>Fungi</taxon>
        <taxon>Dikarya</taxon>
        <taxon>Ascomycota</taxon>
        <taxon>Pezizomycotina</taxon>
        <taxon>Sordariomycetes</taxon>
        <taxon>Hypocreomycetidae</taxon>
        <taxon>Hypocreales</taxon>
        <taxon>Nectriaceae</taxon>
        <taxon>Fusarium</taxon>
    </lineage>
</organism>
<dbReference type="Proteomes" id="UP000007978">
    <property type="component" value="Chromosome 3"/>
</dbReference>
<keyword evidence="5 7" id="KW-0408">Iron</keyword>
<name>K3VNN7_FUSPC</name>
<dbReference type="EMBL" id="AFNW01000090">
    <property type="protein sequence ID" value="EKJ75343.1"/>
    <property type="molecule type" value="Genomic_DNA"/>
</dbReference>
<keyword evidence="11" id="KW-1185">Reference proteome</keyword>
<dbReference type="GO" id="GO:0020037">
    <property type="term" value="F:heme binding"/>
    <property type="evidence" value="ECO:0007669"/>
    <property type="project" value="InterPro"/>
</dbReference>
<comment type="similarity">
    <text evidence="2 8">Belongs to the cytochrome P450 family.</text>
</comment>
<keyword evidence="9" id="KW-0812">Transmembrane</keyword>
<dbReference type="PANTHER" id="PTHR24304:SF2">
    <property type="entry name" value="24-HYDROXYCHOLESTEROL 7-ALPHA-HYDROXYLASE"/>
    <property type="match status" value="1"/>
</dbReference>
<dbReference type="InterPro" id="IPR036396">
    <property type="entry name" value="Cyt_P450_sf"/>
</dbReference>
<keyword evidence="4 7" id="KW-0479">Metal-binding</keyword>
<dbReference type="InterPro" id="IPR050529">
    <property type="entry name" value="CYP450_sterol_14alpha_dmase"/>
</dbReference>
<dbReference type="SUPFAM" id="SSF48264">
    <property type="entry name" value="Cytochrome P450"/>
    <property type="match status" value="1"/>
</dbReference>
<keyword evidence="3 7" id="KW-0349">Heme</keyword>
<dbReference type="GO" id="GO:0008395">
    <property type="term" value="F:steroid hydroxylase activity"/>
    <property type="evidence" value="ECO:0007669"/>
    <property type="project" value="TreeGrafter"/>
</dbReference>
<dbReference type="eggNOG" id="KOG0684">
    <property type="taxonomic scope" value="Eukaryota"/>
</dbReference>
<dbReference type="PROSITE" id="PS00086">
    <property type="entry name" value="CYTOCHROME_P450"/>
    <property type="match status" value="1"/>
</dbReference>
<dbReference type="InterPro" id="IPR017972">
    <property type="entry name" value="Cyt_P450_CS"/>
</dbReference>
<evidence type="ECO:0000256" key="9">
    <source>
        <dbReference type="SAM" id="Phobius"/>
    </source>
</evidence>
<evidence type="ECO:0000256" key="1">
    <source>
        <dbReference type="ARBA" id="ARBA00001971"/>
    </source>
</evidence>
<keyword evidence="9" id="KW-0472">Membrane</keyword>
<dbReference type="InterPro" id="IPR002403">
    <property type="entry name" value="Cyt_P450_E_grp-IV"/>
</dbReference>
<protein>
    <recommendedName>
        <fullName evidence="12">Cytochrome P450</fullName>
    </recommendedName>
</protein>
<dbReference type="KEGG" id="fpu:FPSE_04471"/>
<feature type="transmembrane region" description="Helical" evidence="9">
    <location>
        <begin position="21"/>
        <end position="39"/>
    </location>
</feature>
<evidence type="ECO:0000256" key="2">
    <source>
        <dbReference type="ARBA" id="ARBA00010617"/>
    </source>
</evidence>
<evidence type="ECO:0000256" key="8">
    <source>
        <dbReference type="RuleBase" id="RU000461"/>
    </source>
</evidence>
<dbReference type="GO" id="GO:0016705">
    <property type="term" value="F:oxidoreductase activity, acting on paired donors, with incorporation or reduction of molecular oxygen"/>
    <property type="evidence" value="ECO:0007669"/>
    <property type="project" value="InterPro"/>
</dbReference>
<feature type="binding site" description="axial binding residue" evidence="7">
    <location>
        <position position="450"/>
    </location>
    <ligand>
        <name>heme</name>
        <dbReference type="ChEBI" id="CHEBI:30413"/>
    </ligand>
    <ligandPart>
        <name>Fe</name>
        <dbReference type="ChEBI" id="CHEBI:18248"/>
    </ligandPart>
</feature>
<dbReference type="Gene3D" id="1.10.630.10">
    <property type="entry name" value="Cytochrome P450"/>
    <property type="match status" value="1"/>
</dbReference>
<dbReference type="GO" id="GO:0005506">
    <property type="term" value="F:iron ion binding"/>
    <property type="evidence" value="ECO:0007669"/>
    <property type="project" value="InterPro"/>
</dbReference>
<accession>K3VNN7</accession>
<dbReference type="CDD" id="cd11040">
    <property type="entry name" value="CYP7_CYP8-like"/>
    <property type="match status" value="1"/>
</dbReference>
<dbReference type="HOGENOM" id="CLU_018012_3_1_1"/>
<evidence type="ECO:0000313" key="11">
    <source>
        <dbReference type="Proteomes" id="UP000007978"/>
    </source>
</evidence>
<dbReference type="RefSeq" id="XP_009255864.1">
    <property type="nucleotide sequence ID" value="XM_009257589.1"/>
</dbReference>
<proteinExistence type="inferred from homology"/>
<dbReference type="AlphaFoldDB" id="K3VNN7"/>
<gene>
    <name evidence="10" type="ORF">FPSE_04471</name>
</gene>
<dbReference type="PRINTS" id="PR00465">
    <property type="entry name" value="EP450IV"/>
</dbReference>
<evidence type="ECO:0000256" key="5">
    <source>
        <dbReference type="ARBA" id="ARBA00023004"/>
    </source>
</evidence>
<dbReference type="Pfam" id="PF00067">
    <property type="entry name" value="p450"/>
    <property type="match status" value="1"/>
</dbReference>
<evidence type="ECO:0000313" key="10">
    <source>
        <dbReference type="EMBL" id="EKJ75343.1"/>
    </source>
</evidence>
<evidence type="ECO:0000256" key="4">
    <source>
        <dbReference type="ARBA" id="ARBA00022723"/>
    </source>
</evidence>
<sequence>MNSTLKIANVQAQDVAFQHNLLSYLFGLLITTYIVWQYVLRTGVMESAGSEPPMLPYWIPVLGHTFSFLTNNHNTIMSGRSHLNSGTQPFSLLIGGRRTYIVIDPRCLGEVFKKTKDLVYEPFIENLMTCIGVTPTTRDIMLNAKNGEPSPPLANFVLDWVREHMSPSPSSQPFFDKLMTELDHGLQQGSPLTNGGESEHNMLKFVETIIITVSANNFFGKVLLQQSPEILHSFPIFDRHAWEMIFRAPTFIFNTAHNAKSLVIDGLTKYLELPQSERQDSASFILKPEDAMRKNGIGSRDIAGMVFKLFWGINGSPSIIAFWLLARTVYTPNLWEDIKTEVAPAFKNGIHSPPDIEYLKGCPKLNATFYETLRVHGGAAGFRSVASDTVIGGFTFKAGSDVLMPYRQMHLDEEVWGQDAKTFDISRFIDNPKLAAAKTFKPFGGGTTLCPGRFHARHTALSFIATIVRRYNIEVVGCCESQPFYKMNTRGSEVGVIYPVLKHVPKIIVKNVDIE</sequence>
<evidence type="ECO:0000256" key="3">
    <source>
        <dbReference type="ARBA" id="ARBA00022617"/>
    </source>
</evidence>
<evidence type="ECO:0000256" key="6">
    <source>
        <dbReference type="ARBA" id="ARBA00023033"/>
    </source>
</evidence>
<dbReference type="OrthoDB" id="1470350at2759"/>
<keyword evidence="6 8" id="KW-0503">Monooxygenase</keyword>
<keyword evidence="9" id="KW-1133">Transmembrane helix</keyword>
<keyword evidence="8" id="KW-0560">Oxidoreductase</keyword>
<dbReference type="PANTHER" id="PTHR24304">
    <property type="entry name" value="CYTOCHROME P450 FAMILY 7"/>
    <property type="match status" value="1"/>
</dbReference>
<comment type="caution">
    <text evidence="10">The sequence shown here is derived from an EMBL/GenBank/DDBJ whole genome shotgun (WGS) entry which is preliminary data.</text>
</comment>
<evidence type="ECO:0008006" key="12">
    <source>
        <dbReference type="Google" id="ProtNLM"/>
    </source>
</evidence>
<reference evidence="10 11" key="1">
    <citation type="journal article" date="2012" name="PLoS Pathog.">
        <title>Comparative pathogenomics reveals horizontally acquired novel virulence genes in fungi infecting cereal hosts.</title>
        <authorList>
            <person name="Gardiner D.M."/>
            <person name="McDonald M.C."/>
            <person name="Covarelli L."/>
            <person name="Solomon P.S."/>
            <person name="Rusu A.G."/>
            <person name="Marshall M."/>
            <person name="Kazan K."/>
            <person name="Chakraborty S."/>
            <person name="McDonald B.A."/>
            <person name="Manners J.M."/>
        </authorList>
    </citation>
    <scope>NUCLEOTIDE SEQUENCE [LARGE SCALE GENOMIC DNA]</scope>
    <source>
        <strain evidence="10 11">CS3096</strain>
    </source>
</reference>
<dbReference type="GeneID" id="20363089"/>
<dbReference type="InterPro" id="IPR001128">
    <property type="entry name" value="Cyt_P450"/>
</dbReference>